<evidence type="ECO:0000259" key="8">
    <source>
        <dbReference type="Pfam" id="PF17966"/>
    </source>
</evidence>
<evidence type="ECO:0000256" key="5">
    <source>
        <dbReference type="SAM" id="MobiDB-lite"/>
    </source>
</evidence>
<evidence type="ECO:0000256" key="4">
    <source>
        <dbReference type="ARBA" id="ARBA00023088"/>
    </source>
</evidence>
<dbReference type="RefSeq" id="WP_010742938.1">
    <property type="nucleotide sequence ID" value="NZ_KB946253.1"/>
</dbReference>
<dbReference type="InterPro" id="IPR019931">
    <property type="entry name" value="LPXTG_anchor"/>
</dbReference>
<dbReference type="InterPro" id="IPR041495">
    <property type="entry name" value="Mub_B2"/>
</dbReference>
<dbReference type="Gene3D" id="2.60.40.4300">
    <property type="match status" value="1"/>
</dbReference>
<keyword evidence="6" id="KW-0812">Transmembrane</keyword>
<evidence type="ECO:0000256" key="6">
    <source>
        <dbReference type="SAM" id="Phobius"/>
    </source>
</evidence>
<proteinExistence type="predicted"/>
<keyword evidence="3" id="KW-0732">Signal</keyword>
<dbReference type="Proteomes" id="UP000014148">
    <property type="component" value="Unassembled WGS sequence"/>
</dbReference>
<evidence type="ECO:0000313" key="11">
    <source>
        <dbReference type="EMBL" id="EOT70093.1"/>
    </source>
</evidence>
<organism evidence="10 12">
    <name type="scientific">Enterococcus malodoratus ATCC 43197</name>
    <dbReference type="NCBI Taxonomy" id="1158601"/>
    <lineage>
        <taxon>Bacteria</taxon>
        <taxon>Bacillati</taxon>
        <taxon>Bacillota</taxon>
        <taxon>Bacilli</taxon>
        <taxon>Lactobacillales</taxon>
        <taxon>Enterococcaceae</taxon>
        <taxon>Enterococcus</taxon>
    </lineage>
</organism>
<sequence length="363" mass="40527">MDWEPTNDLIPKDAIFREAGSAVGKYRLYLGADFLKMLQDNNPNFSLMSDEWMSHPEPVWYGTYFTITPRPVTITVGDYQKYVGQKDPSFAANIEKAEDTSKANTGLVEGDQLNYQLVREPGETAGTYKINVVLGENPNYIVTVNAGQLTIKATQVVQESKDVTRTINYRVEGDAQAPKTVIQKVRLVREVTEDKDTHEIISAGHWYDETATSWDKVLAPKVDGYTPDISAVALQEVNEDTSDTVVLITYKKDPKNEVPNKVTKPNKPVEPNKPNKPIKPSTPAMLVHSNKNQENSNLTQFLNSSQKTIGRESSTSNSGMTKLATEKEYPATGEKENNMTIIGLLFVSLVGLWGYFKNKLKNN</sequence>
<evidence type="ECO:0000256" key="2">
    <source>
        <dbReference type="ARBA" id="ARBA00022525"/>
    </source>
</evidence>
<dbReference type="Pfam" id="PF17966">
    <property type="entry name" value="Muc_B2"/>
    <property type="match status" value="1"/>
</dbReference>
<evidence type="ECO:0000256" key="1">
    <source>
        <dbReference type="ARBA" id="ARBA00022512"/>
    </source>
</evidence>
<dbReference type="InterPro" id="IPR041286">
    <property type="entry name" value="MBG_2"/>
</dbReference>
<dbReference type="EMBL" id="AJAK01000031">
    <property type="protein sequence ID" value="EOH71883.1"/>
    <property type="molecule type" value="Genomic_DNA"/>
</dbReference>
<keyword evidence="4" id="KW-0572">Peptidoglycan-anchor</keyword>
<reference evidence="10 12" key="1">
    <citation type="submission" date="2013-02" db="EMBL/GenBank/DDBJ databases">
        <title>The Genome Sequence of Enterococcus malodoratus ATCC_43197.</title>
        <authorList>
            <consortium name="The Broad Institute Genome Sequencing Platform"/>
            <consortium name="The Broad Institute Genome Sequencing Center for Infectious Disease"/>
            <person name="Earl A.M."/>
            <person name="Gilmore M.S."/>
            <person name="Lebreton F."/>
            <person name="Walker B."/>
            <person name="Young S.K."/>
            <person name="Zeng Q."/>
            <person name="Gargeya S."/>
            <person name="Fitzgerald M."/>
            <person name="Haas B."/>
            <person name="Abouelleil A."/>
            <person name="Alvarado L."/>
            <person name="Arachchi H.M."/>
            <person name="Berlin A.M."/>
            <person name="Chapman S.B."/>
            <person name="Dewar J."/>
            <person name="Goldberg J."/>
            <person name="Griggs A."/>
            <person name="Gujja S."/>
            <person name="Hansen M."/>
            <person name="Howarth C."/>
            <person name="Imamovic A."/>
            <person name="Larimer J."/>
            <person name="McCowan C."/>
            <person name="Murphy C."/>
            <person name="Neiman D."/>
            <person name="Pearson M."/>
            <person name="Priest M."/>
            <person name="Roberts A."/>
            <person name="Saif S."/>
            <person name="Shea T."/>
            <person name="Sisk P."/>
            <person name="Sykes S."/>
            <person name="Wortman J."/>
            <person name="Nusbaum C."/>
            <person name="Birren B."/>
        </authorList>
    </citation>
    <scope>NUCLEOTIDE SEQUENCE [LARGE SCALE GENOMIC DNA]</scope>
    <source>
        <strain evidence="10 12">ATCC 43197</strain>
    </source>
</reference>
<keyword evidence="13" id="KW-1185">Reference proteome</keyword>
<dbReference type="OrthoDB" id="1771364at2"/>
<evidence type="ECO:0000259" key="9">
    <source>
        <dbReference type="Pfam" id="PF18676"/>
    </source>
</evidence>
<feature type="compositionally biased region" description="Polar residues" evidence="5">
    <location>
        <begin position="305"/>
        <end position="320"/>
    </location>
</feature>
<reference evidence="11 13" key="2">
    <citation type="submission" date="2013-03" db="EMBL/GenBank/DDBJ databases">
        <title>The Genome Sequence of Enterococcus malodoratus ATCC_43197 (PacBio/Illumina hybrid assembly).</title>
        <authorList>
            <consortium name="The Broad Institute Genomics Platform"/>
            <consortium name="The Broad Institute Genome Sequencing Center for Infectious Disease"/>
            <person name="Earl A."/>
            <person name="Russ C."/>
            <person name="Gilmore M."/>
            <person name="Surin D."/>
            <person name="Walker B."/>
            <person name="Young S."/>
            <person name="Zeng Q."/>
            <person name="Gargeya S."/>
            <person name="Fitzgerald M."/>
            <person name="Haas B."/>
            <person name="Abouelleil A."/>
            <person name="Allen A.W."/>
            <person name="Alvarado L."/>
            <person name="Arachchi H.M."/>
            <person name="Berlin A.M."/>
            <person name="Chapman S.B."/>
            <person name="Gainer-Dewar J."/>
            <person name="Goldberg J."/>
            <person name="Griggs A."/>
            <person name="Gujja S."/>
            <person name="Hansen M."/>
            <person name="Howarth C."/>
            <person name="Imamovic A."/>
            <person name="Ireland A."/>
            <person name="Larimer J."/>
            <person name="McCowan C."/>
            <person name="Murphy C."/>
            <person name="Pearson M."/>
            <person name="Poon T.W."/>
            <person name="Priest M."/>
            <person name="Roberts A."/>
            <person name="Saif S."/>
            <person name="Shea T."/>
            <person name="Sisk P."/>
            <person name="Sykes S."/>
            <person name="Wortman J."/>
            <person name="Nusbaum C."/>
            <person name="Birren B."/>
        </authorList>
    </citation>
    <scope>NUCLEOTIDE SEQUENCE [LARGE SCALE GENOMIC DNA]</scope>
    <source>
        <strain evidence="11 13">ATCC 43197</strain>
    </source>
</reference>
<dbReference type="eggNOG" id="COG0810">
    <property type="taxonomic scope" value="Bacteria"/>
</dbReference>
<gene>
    <name evidence="11" type="ORF">I585_01572</name>
    <name evidence="10" type="ORF">UAI_04167</name>
</gene>
<keyword evidence="6" id="KW-0472">Membrane</keyword>
<dbReference type="AlphaFoldDB" id="R2NLM4"/>
<feature type="domain" description="Mub B2-like" evidence="8">
    <location>
        <begin position="157"/>
        <end position="253"/>
    </location>
</feature>
<evidence type="ECO:0000313" key="10">
    <source>
        <dbReference type="EMBL" id="EOH71883.1"/>
    </source>
</evidence>
<evidence type="ECO:0000313" key="13">
    <source>
        <dbReference type="Proteomes" id="UP000014148"/>
    </source>
</evidence>
<protein>
    <submittedName>
        <fullName evidence="10">LPXTG-domain-containing protein cell wall anchor domain</fullName>
    </submittedName>
</protein>
<feature type="transmembrane region" description="Helical" evidence="6">
    <location>
        <begin position="339"/>
        <end position="356"/>
    </location>
</feature>
<keyword evidence="2" id="KW-0964">Secreted</keyword>
<dbReference type="Proteomes" id="UP000013783">
    <property type="component" value="Unassembled WGS sequence"/>
</dbReference>
<keyword evidence="1" id="KW-0134">Cell wall</keyword>
<accession>R2NLM4</accession>
<feature type="domain" description="Gram-positive cocci surface proteins LPxTG" evidence="7">
    <location>
        <begin position="325"/>
        <end position="359"/>
    </location>
</feature>
<dbReference type="eggNOG" id="COG3595">
    <property type="taxonomic scope" value="Bacteria"/>
</dbReference>
<evidence type="ECO:0000259" key="7">
    <source>
        <dbReference type="Pfam" id="PF00746"/>
    </source>
</evidence>
<evidence type="ECO:0000313" key="12">
    <source>
        <dbReference type="Proteomes" id="UP000013783"/>
    </source>
</evidence>
<feature type="region of interest" description="Disordered" evidence="5">
    <location>
        <begin position="255"/>
        <end position="281"/>
    </location>
</feature>
<dbReference type="Pfam" id="PF00746">
    <property type="entry name" value="Gram_pos_anchor"/>
    <property type="match status" value="1"/>
</dbReference>
<dbReference type="NCBIfam" id="TIGR01167">
    <property type="entry name" value="LPXTG_anchor"/>
    <property type="match status" value="1"/>
</dbReference>
<dbReference type="Pfam" id="PF18676">
    <property type="entry name" value="MBG_2"/>
    <property type="match status" value="1"/>
</dbReference>
<dbReference type="EMBL" id="ASWA01000002">
    <property type="protein sequence ID" value="EOT70093.1"/>
    <property type="molecule type" value="Genomic_DNA"/>
</dbReference>
<comment type="caution">
    <text evidence="10">The sequence shown here is derived from an EMBL/GenBank/DDBJ whole genome shotgun (WGS) entry which is preliminary data.</text>
</comment>
<evidence type="ECO:0000256" key="3">
    <source>
        <dbReference type="ARBA" id="ARBA00022729"/>
    </source>
</evidence>
<feature type="domain" description="MBG" evidence="9">
    <location>
        <begin position="72"/>
        <end position="150"/>
    </location>
</feature>
<dbReference type="PATRIC" id="fig|1158601.3.peg.4135"/>
<name>R2NLM4_9ENTE</name>
<feature type="region of interest" description="Disordered" evidence="5">
    <location>
        <begin position="305"/>
        <end position="331"/>
    </location>
</feature>
<dbReference type="STRING" id="71451.RV07_GL000089"/>
<keyword evidence="6" id="KW-1133">Transmembrane helix</keyword>